<accession>A0A7W7RPU8</accession>
<comment type="caution">
    <text evidence="2">The sequence shown here is derived from an EMBL/GenBank/DDBJ whole genome shotgun (WGS) entry which is preliminary data.</text>
</comment>
<evidence type="ECO:0000313" key="3">
    <source>
        <dbReference type="Proteomes" id="UP000523007"/>
    </source>
</evidence>
<feature type="region of interest" description="Disordered" evidence="1">
    <location>
        <begin position="17"/>
        <end position="40"/>
    </location>
</feature>
<evidence type="ECO:0000313" key="2">
    <source>
        <dbReference type="EMBL" id="MBB4935692.1"/>
    </source>
</evidence>
<dbReference type="Proteomes" id="UP000523007">
    <property type="component" value="Unassembled WGS sequence"/>
</dbReference>
<feature type="compositionally biased region" description="Basic and acidic residues" evidence="1">
    <location>
        <begin position="17"/>
        <end position="30"/>
    </location>
</feature>
<dbReference type="AlphaFoldDB" id="A0A7W7RPU8"/>
<sequence length="62" mass="6831">MDPDLIRRLGRTLALARRDRDSMTPEDAARAAHTPGGPSVEEIADIIRRHRAEARAAQRTAA</sequence>
<gene>
    <name evidence="2" type="ORF">F4561_006601</name>
</gene>
<evidence type="ECO:0000256" key="1">
    <source>
        <dbReference type="SAM" id="MobiDB-lite"/>
    </source>
</evidence>
<reference evidence="2 3" key="1">
    <citation type="submission" date="2020-08" db="EMBL/GenBank/DDBJ databases">
        <title>Sequencing the genomes of 1000 actinobacteria strains.</title>
        <authorList>
            <person name="Klenk H.-P."/>
        </authorList>
    </citation>
    <scope>NUCLEOTIDE SEQUENCE [LARGE SCALE GENOMIC DNA]</scope>
    <source>
        <strain evidence="2 3">DSM 102030</strain>
    </source>
</reference>
<dbReference type="RefSeq" id="WP_184585461.1">
    <property type="nucleotide sequence ID" value="NZ_JACHJT010000003.1"/>
</dbReference>
<dbReference type="EMBL" id="JACHJT010000003">
    <property type="protein sequence ID" value="MBB4935692.1"/>
    <property type="molecule type" value="Genomic_DNA"/>
</dbReference>
<name>A0A7W7RPU8_9ACTN</name>
<protein>
    <submittedName>
        <fullName evidence="2">Uncharacterized protein</fullName>
    </submittedName>
</protein>
<proteinExistence type="predicted"/>
<organism evidence="2 3">
    <name type="scientific">Lipingzhangella halophila</name>
    <dbReference type="NCBI Taxonomy" id="1783352"/>
    <lineage>
        <taxon>Bacteria</taxon>
        <taxon>Bacillati</taxon>
        <taxon>Actinomycetota</taxon>
        <taxon>Actinomycetes</taxon>
        <taxon>Streptosporangiales</taxon>
        <taxon>Nocardiopsidaceae</taxon>
        <taxon>Lipingzhangella</taxon>
    </lineage>
</organism>
<keyword evidence="3" id="KW-1185">Reference proteome</keyword>